<sequence length="71" mass="7570">MRYCYSQGVHGRTEAGGRTALSRSIPLCPGCSGLRQVVRKEGPAGGGMQQRALNMVCQEAGVSYSGTRSHR</sequence>
<accession>A0A7J0BVF0</accession>
<dbReference type="Proteomes" id="UP000503820">
    <property type="component" value="Unassembled WGS sequence"/>
</dbReference>
<evidence type="ECO:0000313" key="1">
    <source>
        <dbReference type="EMBL" id="GFM37151.1"/>
    </source>
</evidence>
<protein>
    <submittedName>
        <fullName evidence="1">Uncharacterized protein</fullName>
    </submittedName>
</protein>
<comment type="caution">
    <text evidence="1">The sequence shown here is derived from an EMBL/GenBank/DDBJ whole genome shotgun (WGS) entry which is preliminary data.</text>
</comment>
<reference evidence="1 2" key="1">
    <citation type="submission" date="2020-05" db="EMBL/GenBank/DDBJ databases">
        <title>Draft genome sequence of Desulfovibrio psychrotolerans JS1T.</title>
        <authorList>
            <person name="Ueno A."/>
            <person name="Tamazawa S."/>
            <person name="Tamamura S."/>
            <person name="Murakami T."/>
            <person name="Kiyama T."/>
            <person name="Inomata H."/>
            <person name="Amano Y."/>
            <person name="Miyakawa K."/>
            <person name="Tamaki H."/>
            <person name="Naganuma T."/>
            <person name="Kaneko K."/>
        </authorList>
    </citation>
    <scope>NUCLEOTIDE SEQUENCE [LARGE SCALE GENOMIC DNA]</scope>
    <source>
        <strain evidence="1 2">JS1</strain>
    </source>
</reference>
<evidence type="ECO:0000313" key="2">
    <source>
        <dbReference type="Proteomes" id="UP000503820"/>
    </source>
</evidence>
<gene>
    <name evidence="1" type="ORF">DSM19430T_18350</name>
</gene>
<dbReference type="AlphaFoldDB" id="A0A7J0BVF0"/>
<organism evidence="1 2">
    <name type="scientific">Desulfovibrio psychrotolerans</name>
    <dbReference type="NCBI Taxonomy" id="415242"/>
    <lineage>
        <taxon>Bacteria</taxon>
        <taxon>Pseudomonadati</taxon>
        <taxon>Thermodesulfobacteriota</taxon>
        <taxon>Desulfovibrionia</taxon>
        <taxon>Desulfovibrionales</taxon>
        <taxon>Desulfovibrionaceae</taxon>
        <taxon>Desulfovibrio</taxon>
    </lineage>
</organism>
<dbReference type="EMBL" id="BLVP01000008">
    <property type="protein sequence ID" value="GFM37151.1"/>
    <property type="molecule type" value="Genomic_DNA"/>
</dbReference>
<keyword evidence="2" id="KW-1185">Reference proteome</keyword>
<name>A0A7J0BVF0_9BACT</name>
<proteinExistence type="predicted"/>